<dbReference type="Pfam" id="PF10990">
    <property type="entry name" value="DUF2809"/>
    <property type="match status" value="1"/>
</dbReference>
<dbReference type="STRING" id="1121884.SAMN02745131_02854"/>
<organism evidence="2 3">
    <name type="scientific">Flavisolibacter ginsengisoli DSM 18119</name>
    <dbReference type="NCBI Taxonomy" id="1121884"/>
    <lineage>
        <taxon>Bacteria</taxon>
        <taxon>Pseudomonadati</taxon>
        <taxon>Bacteroidota</taxon>
        <taxon>Chitinophagia</taxon>
        <taxon>Chitinophagales</taxon>
        <taxon>Chitinophagaceae</taxon>
        <taxon>Flavisolibacter</taxon>
    </lineage>
</organism>
<name>A0A1M5CBB4_9BACT</name>
<dbReference type="Proteomes" id="UP000184048">
    <property type="component" value="Unassembled WGS sequence"/>
</dbReference>
<evidence type="ECO:0000313" key="2">
    <source>
        <dbReference type="EMBL" id="SHF51990.1"/>
    </source>
</evidence>
<accession>A0A1M5CBB4</accession>
<sequence length="134" mass="15441">MFTFNKKYLILTIILFLIEVLIAVFVRDAFVRPYVGDYLVVILIYCAVRTVLKASVWKVAVGVLLFSFLIETLQYFHIVNRLGLENNVVARSVIGIGFEWMDFVAYTLGILTVLAFESKKLNQRIKERLCIIQS</sequence>
<evidence type="ECO:0008006" key="4">
    <source>
        <dbReference type="Google" id="ProtNLM"/>
    </source>
</evidence>
<dbReference type="OrthoDB" id="5360192at2"/>
<keyword evidence="3" id="KW-1185">Reference proteome</keyword>
<gene>
    <name evidence="2" type="ORF">SAMN02745131_02854</name>
</gene>
<keyword evidence="1" id="KW-0812">Transmembrane</keyword>
<dbReference type="EMBL" id="FQUU01000012">
    <property type="protein sequence ID" value="SHF51990.1"/>
    <property type="molecule type" value="Genomic_DNA"/>
</dbReference>
<evidence type="ECO:0000313" key="3">
    <source>
        <dbReference type="Proteomes" id="UP000184048"/>
    </source>
</evidence>
<dbReference type="AlphaFoldDB" id="A0A1M5CBB4"/>
<feature type="transmembrane region" description="Helical" evidence="1">
    <location>
        <begin position="98"/>
        <end position="116"/>
    </location>
</feature>
<keyword evidence="1" id="KW-0472">Membrane</keyword>
<dbReference type="RefSeq" id="WP_072836010.1">
    <property type="nucleotide sequence ID" value="NZ_FQUU01000012.1"/>
</dbReference>
<feature type="transmembrane region" description="Helical" evidence="1">
    <location>
        <begin position="7"/>
        <end position="27"/>
    </location>
</feature>
<feature type="transmembrane region" description="Helical" evidence="1">
    <location>
        <begin position="33"/>
        <end position="52"/>
    </location>
</feature>
<protein>
    <recommendedName>
        <fullName evidence="4">DUF2809 domain-containing protein</fullName>
    </recommendedName>
</protein>
<evidence type="ECO:0000256" key="1">
    <source>
        <dbReference type="SAM" id="Phobius"/>
    </source>
</evidence>
<dbReference type="InterPro" id="IPR021257">
    <property type="entry name" value="DUF2809"/>
</dbReference>
<reference evidence="2 3" key="1">
    <citation type="submission" date="2016-11" db="EMBL/GenBank/DDBJ databases">
        <authorList>
            <person name="Jaros S."/>
            <person name="Januszkiewicz K."/>
            <person name="Wedrychowicz H."/>
        </authorList>
    </citation>
    <scope>NUCLEOTIDE SEQUENCE [LARGE SCALE GENOMIC DNA]</scope>
    <source>
        <strain evidence="2 3">DSM 18119</strain>
    </source>
</reference>
<proteinExistence type="predicted"/>
<keyword evidence="1" id="KW-1133">Transmembrane helix</keyword>
<feature type="transmembrane region" description="Helical" evidence="1">
    <location>
        <begin position="59"/>
        <end position="78"/>
    </location>
</feature>